<proteinExistence type="predicted"/>
<dbReference type="InterPro" id="IPR019537">
    <property type="entry name" value="TMEM65"/>
</dbReference>
<keyword evidence="4 5" id="KW-0472">Membrane</keyword>
<evidence type="ECO:0000313" key="7">
    <source>
        <dbReference type="Proteomes" id="UP001353858"/>
    </source>
</evidence>
<feature type="transmembrane region" description="Helical" evidence="5">
    <location>
        <begin position="171"/>
        <end position="196"/>
    </location>
</feature>
<feature type="transmembrane region" description="Helical" evidence="5">
    <location>
        <begin position="208"/>
        <end position="234"/>
    </location>
</feature>
<keyword evidence="2 5" id="KW-0812">Transmembrane</keyword>
<evidence type="ECO:0000256" key="3">
    <source>
        <dbReference type="ARBA" id="ARBA00022989"/>
    </source>
</evidence>
<evidence type="ECO:0000256" key="1">
    <source>
        <dbReference type="ARBA" id="ARBA00004141"/>
    </source>
</evidence>
<evidence type="ECO:0000256" key="5">
    <source>
        <dbReference type="SAM" id="Phobius"/>
    </source>
</evidence>
<keyword evidence="3 5" id="KW-1133">Transmembrane helix</keyword>
<gene>
    <name evidence="6" type="ORF">RN001_012796</name>
</gene>
<evidence type="ECO:0000313" key="6">
    <source>
        <dbReference type="EMBL" id="KAK4876374.1"/>
    </source>
</evidence>
<comment type="caution">
    <text evidence="6">The sequence shown here is derived from an EMBL/GenBank/DDBJ whole genome shotgun (WGS) entry which is preliminary data.</text>
</comment>
<comment type="subcellular location">
    <subcellularLocation>
        <location evidence="1">Membrane</location>
        <topology evidence="1">Multi-pass membrane protein</topology>
    </subcellularLocation>
</comment>
<dbReference type="GO" id="GO:0005739">
    <property type="term" value="C:mitochondrion"/>
    <property type="evidence" value="ECO:0007669"/>
    <property type="project" value="TreeGrafter"/>
</dbReference>
<dbReference type="GO" id="GO:0016020">
    <property type="term" value="C:membrane"/>
    <property type="evidence" value="ECO:0007669"/>
    <property type="project" value="UniProtKB-SubCell"/>
</dbReference>
<reference evidence="7" key="1">
    <citation type="submission" date="2023-01" db="EMBL/GenBank/DDBJ databases">
        <title>Key to firefly adult light organ development and bioluminescence: homeobox transcription factors regulate luciferase expression and transportation to peroxisome.</title>
        <authorList>
            <person name="Fu X."/>
        </authorList>
    </citation>
    <scope>NUCLEOTIDE SEQUENCE [LARGE SCALE GENOMIC DNA]</scope>
</reference>
<organism evidence="6 7">
    <name type="scientific">Aquatica leii</name>
    <dbReference type="NCBI Taxonomy" id="1421715"/>
    <lineage>
        <taxon>Eukaryota</taxon>
        <taxon>Metazoa</taxon>
        <taxon>Ecdysozoa</taxon>
        <taxon>Arthropoda</taxon>
        <taxon>Hexapoda</taxon>
        <taxon>Insecta</taxon>
        <taxon>Pterygota</taxon>
        <taxon>Neoptera</taxon>
        <taxon>Endopterygota</taxon>
        <taxon>Coleoptera</taxon>
        <taxon>Polyphaga</taxon>
        <taxon>Elateriformia</taxon>
        <taxon>Elateroidea</taxon>
        <taxon>Lampyridae</taxon>
        <taxon>Luciolinae</taxon>
        <taxon>Aquatica</taxon>
    </lineage>
</organism>
<name>A0AAN7SFD3_9COLE</name>
<accession>A0AAN7SFD3</accession>
<feature type="transmembrane region" description="Helical" evidence="5">
    <location>
        <begin position="264"/>
        <end position="283"/>
    </location>
</feature>
<protein>
    <recommendedName>
        <fullName evidence="8">Transmembrane protein 65</fullName>
    </recommendedName>
</protein>
<sequence>MIVFPLKIANRQYRLFNLTFRTFCVESTNSSQKSSIKCNFDLFRSNFNNQFKMRNNKFSVNSFLKGSAGRAETTSTTQGLSKLQAQELILRLNSEERTLLYTALQEYQSKLVKDEYQGQLAASRWRSKFGRPAKLPRLGDVDPTGSYCLLPEDWLMKKCVESVPPPSMNNLLNIGVANAIPFIGFGFLDNFFMIIFGDHIDLYMGSYFCISTMAAAALGNTFSDVLGIGSAFYVERLANRIGYTPPKLSPIQMEMPVSRHFANVGRVVGVTLGCLLGMFPLLFTKTHKKEEKIAVVAAV</sequence>
<dbReference type="AlphaFoldDB" id="A0AAN7SFD3"/>
<dbReference type="PANTHER" id="PTHR21706:SF15">
    <property type="entry name" value="TRANSMEMBRANE PROTEIN 65"/>
    <property type="match status" value="1"/>
</dbReference>
<dbReference type="Pfam" id="PF10507">
    <property type="entry name" value="TMEM65"/>
    <property type="match status" value="1"/>
</dbReference>
<evidence type="ECO:0008006" key="8">
    <source>
        <dbReference type="Google" id="ProtNLM"/>
    </source>
</evidence>
<evidence type="ECO:0000256" key="4">
    <source>
        <dbReference type="ARBA" id="ARBA00023136"/>
    </source>
</evidence>
<dbReference type="EMBL" id="JARPUR010000005">
    <property type="protein sequence ID" value="KAK4876374.1"/>
    <property type="molecule type" value="Genomic_DNA"/>
</dbReference>
<evidence type="ECO:0000256" key="2">
    <source>
        <dbReference type="ARBA" id="ARBA00022692"/>
    </source>
</evidence>
<dbReference type="PANTHER" id="PTHR21706">
    <property type="entry name" value="TRANSMEMBRANE PROTEIN 65"/>
    <property type="match status" value="1"/>
</dbReference>
<dbReference type="Proteomes" id="UP001353858">
    <property type="component" value="Unassembled WGS sequence"/>
</dbReference>
<keyword evidence="7" id="KW-1185">Reference proteome</keyword>